<evidence type="ECO:0000256" key="7">
    <source>
        <dbReference type="ARBA" id="ARBA00022679"/>
    </source>
</evidence>
<dbReference type="Gene3D" id="1.20.120.1760">
    <property type="match status" value="1"/>
</dbReference>
<dbReference type="InterPro" id="IPR000462">
    <property type="entry name" value="CDP-OH_P_trans"/>
</dbReference>
<dbReference type="InterPro" id="IPR004570">
    <property type="entry name" value="Phosphatidylglycerol_P_synth"/>
</dbReference>
<dbReference type="GO" id="GO:0016020">
    <property type="term" value="C:membrane"/>
    <property type="evidence" value="ECO:0007669"/>
    <property type="project" value="UniProtKB-SubCell"/>
</dbReference>
<evidence type="ECO:0000256" key="13">
    <source>
        <dbReference type="ARBA" id="ARBA00023264"/>
    </source>
</evidence>
<comment type="caution">
    <text evidence="18">The sequence shown here is derived from an EMBL/GenBank/DDBJ whole genome shotgun (WGS) entry which is preliminary data.</text>
</comment>
<dbReference type="InterPro" id="IPR043130">
    <property type="entry name" value="CDP-OH_PTrfase_TM_dom"/>
</dbReference>
<dbReference type="GO" id="GO:0009941">
    <property type="term" value="C:chloroplast envelope"/>
    <property type="evidence" value="ECO:0007669"/>
    <property type="project" value="TreeGrafter"/>
</dbReference>
<dbReference type="EC" id="2.7.8.5" evidence="5"/>
<accession>A0A978VP63</accession>
<evidence type="ECO:0000256" key="16">
    <source>
        <dbReference type="SAM" id="MobiDB-lite"/>
    </source>
</evidence>
<evidence type="ECO:0000256" key="12">
    <source>
        <dbReference type="ARBA" id="ARBA00023209"/>
    </source>
</evidence>
<reference evidence="18" key="1">
    <citation type="journal article" date="2021" name="Front. Plant Sci.">
        <title>Chromosome-Scale Genome Assembly for Chinese Sour Jujube and Insights Into Its Genome Evolution and Domestication Signature.</title>
        <authorList>
            <person name="Shen L.-Y."/>
            <person name="Luo H."/>
            <person name="Wang X.-L."/>
            <person name="Wang X.-M."/>
            <person name="Qiu X.-J."/>
            <person name="Liu H."/>
            <person name="Zhou S.-S."/>
            <person name="Jia K.-H."/>
            <person name="Nie S."/>
            <person name="Bao Y.-T."/>
            <person name="Zhang R.-G."/>
            <person name="Yun Q.-Z."/>
            <person name="Chai Y.-H."/>
            <person name="Lu J.-Y."/>
            <person name="Li Y."/>
            <person name="Zhao S.-W."/>
            <person name="Mao J.-F."/>
            <person name="Jia S.-G."/>
            <person name="Mao Y.-M."/>
        </authorList>
    </citation>
    <scope>NUCLEOTIDE SEQUENCE</scope>
    <source>
        <strain evidence="18">AT0</strain>
        <tissue evidence="18">Leaf</tissue>
    </source>
</reference>
<dbReference type="PANTHER" id="PTHR14269">
    <property type="entry name" value="CDP-DIACYLGLYCEROL--GLYCEROL-3-PHOSPHATE 3-PHOSPHATIDYLTRANSFERASE-RELATED"/>
    <property type="match status" value="1"/>
</dbReference>
<evidence type="ECO:0000256" key="14">
    <source>
        <dbReference type="ARBA" id="ARBA00048586"/>
    </source>
</evidence>
<keyword evidence="13" id="KW-1208">Phospholipid metabolism</keyword>
<evidence type="ECO:0000313" key="18">
    <source>
        <dbReference type="EMBL" id="KAH7537338.1"/>
    </source>
</evidence>
<evidence type="ECO:0000256" key="10">
    <source>
        <dbReference type="ARBA" id="ARBA00023098"/>
    </source>
</evidence>
<dbReference type="GO" id="GO:0008444">
    <property type="term" value="F:CDP-diacylglycerol-glycerol-3-phosphate 3-phosphatidyltransferase activity"/>
    <property type="evidence" value="ECO:0007669"/>
    <property type="project" value="UniProtKB-EC"/>
</dbReference>
<evidence type="ECO:0000256" key="8">
    <source>
        <dbReference type="ARBA" id="ARBA00022692"/>
    </source>
</evidence>
<keyword evidence="10" id="KW-0443">Lipid metabolism</keyword>
<comment type="similarity">
    <text evidence="4 15">Belongs to the CDP-alcohol phosphatidyltransferase class-I family.</text>
</comment>
<feature type="region of interest" description="Disordered" evidence="16">
    <location>
        <begin position="114"/>
        <end position="156"/>
    </location>
</feature>
<dbReference type="FunFam" id="1.20.120.1760:FF:000008">
    <property type="entry name" value="CDP-diacylglycerol--glycerol-3-phosphate 3-phosphatidyltransferase 2"/>
    <property type="match status" value="1"/>
</dbReference>
<evidence type="ECO:0000256" key="3">
    <source>
        <dbReference type="ARBA" id="ARBA00005042"/>
    </source>
</evidence>
<evidence type="ECO:0000256" key="11">
    <source>
        <dbReference type="ARBA" id="ARBA00023136"/>
    </source>
</evidence>
<dbReference type="InterPro" id="IPR048254">
    <property type="entry name" value="CDP_ALCOHOL_P_TRANSF_CS"/>
</dbReference>
<keyword evidence="6" id="KW-0444">Lipid biosynthesis</keyword>
<sequence length="446" mass="48568">MVLKLSTAAPIKARKWVWIRPVSSASRKPTRSTNTTTFTTTKLTKANNKTSSAFYLSQYTTYHPNPKPNHRILSPPIYNNLGWCMITPCAPFEHDKGGSLPNLGFTFPPLHHHHLHRHHHRHSSFSVPSSSSESSSSSSSSDSPPSAEDTGGGFVADMGSESKGQDWYGNGLCQNHNQTISPLQHHHHQQQNSSKLLTLPTILTLGRVAAVPLLISSMFNIIIIFFPSLGSCLFLGTLIVFEIILNVEALVFILWRDLVGYTTGGTSPAELAFYVDSWWGTTATTSIFIAAAITDWLDGYIARKMRLGSAFGAFLDPVADKLMVAATLVLLCTKPFNAGVFGQVPWLLTVPAIAIIGREITMSAVREWAASQNGKLLEAVAVNNLGKWKTATQMTALTILLATRDSSLGGPGILVATGVVLLYISAGLAVWSLIVYMSKIWRVLLK</sequence>
<feature type="transmembrane region" description="Helical" evidence="17">
    <location>
        <begin position="413"/>
        <end position="437"/>
    </location>
</feature>
<comment type="pathway">
    <text evidence="3">Phospholipid metabolism; phosphatidylglycerol biosynthesis; phosphatidylglycerol from CDP-diacylglycerol: step 1/2.</text>
</comment>
<dbReference type="PANTHER" id="PTHR14269:SF62">
    <property type="entry name" value="CDP-DIACYLGLYCEROL--GLYCEROL-3-PHOSPHATE 3-PHOSPHATIDYLTRANSFERASE 1, CHLOROPLASTIC"/>
    <property type="match status" value="1"/>
</dbReference>
<feature type="transmembrane region" description="Helical" evidence="17">
    <location>
        <begin position="278"/>
        <end position="297"/>
    </location>
</feature>
<gene>
    <name evidence="18" type="ORF">FEM48_Zijuj03G0081900</name>
</gene>
<organism evidence="18 19">
    <name type="scientific">Ziziphus jujuba var. spinosa</name>
    <dbReference type="NCBI Taxonomy" id="714518"/>
    <lineage>
        <taxon>Eukaryota</taxon>
        <taxon>Viridiplantae</taxon>
        <taxon>Streptophyta</taxon>
        <taxon>Embryophyta</taxon>
        <taxon>Tracheophyta</taxon>
        <taxon>Spermatophyta</taxon>
        <taxon>Magnoliopsida</taxon>
        <taxon>eudicotyledons</taxon>
        <taxon>Gunneridae</taxon>
        <taxon>Pentapetalae</taxon>
        <taxon>rosids</taxon>
        <taxon>fabids</taxon>
        <taxon>Rosales</taxon>
        <taxon>Rhamnaceae</taxon>
        <taxon>Paliureae</taxon>
        <taxon>Ziziphus</taxon>
    </lineage>
</organism>
<comment type="catalytic activity">
    <reaction evidence="14">
        <text>a CDP-1,2-diacyl-sn-glycerol + sn-glycerol 3-phosphate = a 1,2-diacyl-sn-glycero-3-phospho-(1'-sn-glycero-3'-phosphate) + CMP + H(+)</text>
        <dbReference type="Rhea" id="RHEA:12593"/>
        <dbReference type="ChEBI" id="CHEBI:15378"/>
        <dbReference type="ChEBI" id="CHEBI:57597"/>
        <dbReference type="ChEBI" id="CHEBI:58332"/>
        <dbReference type="ChEBI" id="CHEBI:60110"/>
        <dbReference type="ChEBI" id="CHEBI:60377"/>
        <dbReference type="EC" id="2.7.8.5"/>
    </reaction>
</comment>
<evidence type="ECO:0000256" key="5">
    <source>
        <dbReference type="ARBA" id="ARBA00013170"/>
    </source>
</evidence>
<keyword evidence="11 17" id="KW-0472">Membrane</keyword>
<protein>
    <recommendedName>
        <fullName evidence="5">CDP-diacylglycerol--glycerol-3-phosphate 1-phosphatidyltransferase</fullName>
        <ecNumber evidence="5">2.7.8.5</ecNumber>
    </recommendedName>
</protein>
<feature type="compositionally biased region" description="Low complexity" evidence="16">
    <location>
        <begin position="124"/>
        <end position="146"/>
    </location>
</feature>
<evidence type="ECO:0000256" key="2">
    <source>
        <dbReference type="ARBA" id="ARBA00004141"/>
    </source>
</evidence>
<evidence type="ECO:0000256" key="17">
    <source>
        <dbReference type="SAM" id="Phobius"/>
    </source>
</evidence>
<dbReference type="EMBL" id="JAEACU010000003">
    <property type="protein sequence ID" value="KAH7537338.1"/>
    <property type="molecule type" value="Genomic_DNA"/>
</dbReference>
<feature type="transmembrane region" description="Helical" evidence="17">
    <location>
        <begin position="202"/>
        <end position="226"/>
    </location>
</feature>
<evidence type="ECO:0000256" key="15">
    <source>
        <dbReference type="RuleBase" id="RU003750"/>
    </source>
</evidence>
<name>A0A978VP63_ZIZJJ</name>
<evidence type="ECO:0000256" key="9">
    <source>
        <dbReference type="ARBA" id="ARBA00022989"/>
    </source>
</evidence>
<proteinExistence type="inferred from homology"/>
<dbReference type="PROSITE" id="PS00379">
    <property type="entry name" value="CDP_ALCOHOL_P_TRANSF"/>
    <property type="match status" value="1"/>
</dbReference>
<keyword evidence="8 17" id="KW-0812">Transmembrane</keyword>
<keyword evidence="12" id="KW-0594">Phospholipid biosynthesis</keyword>
<dbReference type="Pfam" id="PF01066">
    <property type="entry name" value="CDP-OH_P_transf"/>
    <property type="match status" value="1"/>
</dbReference>
<keyword evidence="7 15" id="KW-0808">Transferase</keyword>
<dbReference type="InterPro" id="IPR050324">
    <property type="entry name" value="CDP-alcohol_PTase-I"/>
</dbReference>
<dbReference type="GO" id="GO:0030145">
    <property type="term" value="F:manganese ion binding"/>
    <property type="evidence" value="ECO:0007669"/>
    <property type="project" value="UniProtKB-ARBA"/>
</dbReference>
<dbReference type="AlphaFoldDB" id="A0A978VP63"/>
<dbReference type="GO" id="GO:0006655">
    <property type="term" value="P:phosphatidylglycerol biosynthetic process"/>
    <property type="evidence" value="ECO:0007669"/>
    <property type="project" value="UniProtKB-ARBA"/>
</dbReference>
<dbReference type="GO" id="GO:0045995">
    <property type="term" value="P:regulation of embryonic development"/>
    <property type="evidence" value="ECO:0007669"/>
    <property type="project" value="UniProtKB-ARBA"/>
</dbReference>
<evidence type="ECO:0000256" key="6">
    <source>
        <dbReference type="ARBA" id="ARBA00022516"/>
    </source>
</evidence>
<comment type="cofactor">
    <cofactor evidence="1">
        <name>Mn(2+)</name>
        <dbReference type="ChEBI" id="CHEBI:29035"/>
    </cofactor>
</comment>
<evidence type="ECO:0000313" key="19">
    <source>
        <dbReference type="Proteomes" id="UP000813462"/>
    </source>
</evidence>
<evidence type="ECO:0000256" key="1">
    <source>
        <dbReference type="ARBA" id="ARBA00001936"/>
    </source>
</evidence>
<dbReference type="NCBIfam" id="TIGR00560">
    <property type="entry name" value="pgsA"/>
    <property type="match status" value="1"/>
</dbReference>
<feature type="transmembrane region" description="Helical" evidence="17">
    <location>
        <begin position="233"/>
        <end position="255"/>
    </location>
</feature>
<dbReference type="Proteomes" id="UP000813462">
    <property type="component" value="Unassembled WGS sequence"/>
</dbReference>
<keyword evidence="9 17" id="KW-1133">Transmembrane helix</keyword>
<comment type="subcellular location">
    <subcellularLocation>
        <location evidence="2">Membrane</location>
        <topology evidence="2">Multi-pass membrane protein</topology>
    </subcellularLocation>
</comment>
<evidence type="ECO:0000256" key="4">
    <source>
        <dbReference type="ARBA" id="ARBA00010441"/>
    </source>
</evidence>
<feature type="compositionally biased region" description="Basic residues" evidence="16">
    <location>
        <begin position="114"/>
        <end position="123"/>
    </location>
</feature>